<dbReference type="RefSeq" id="WP_100710670.1">
    <property type="nucleotide sequence ID" value="NZ_NPDR01000005.1"/>
</dbReference>
<organism evidence="1 2">
    <name type="scientific">Leptospira saintgironsiae</name>
    <dbReference type="NCBI Taxonomy" id="2023183"/>
    <lineage>
        <taxon>Bacteria</taxon>
        <taxon>Pseudomonadati</taxon>
        <taxon>Spirochaetota</taxon>
        <taxon>Spirochaetia</taxon>
        <taxon>Leptospirales</taxon>
        <taxon>Leptospiraceae</taxon>
        <taxon>Leptospira</taxon>
    </lineage>
</organism>
<keyword evidence="2" id="KW-1185">Reference proteome</keyword>
<proteinExistence type="predicted"/>
<dbReference type="Proteomes" id="UP000231926">
    <property type="component" value="Unassembled WGS sequence"/>
</dbReference>
<dbReference type="EMBL" id="NPDR01000005">
    <property type="protein sequence ID" value="PJZ48573.1"/>
    <property type="molecule type" value="Genomic_DNA"/>
</dbReference>
<dbReference type="Pfam" id="PF14106">
    <property type="entry name" value="DUF4279"/>
    <property type="match status" value="1"/>
</dbReference>
<protein>
    <recommendedName>
        <fullName evidence="3">DUF4279 domain-containing protein</fullName>
    </recommendedName>
</protein>
<reference evidence="1 2" key="1">
    <citation type="submission" date="2017-07" db="EMBL/GenBank/DDBJ databases">
        <title>Leptospira spp. isolated from tropical soils.</title>
        <authorList>
            <person name="Thibeaux R."/>
            <person name="Iraola G."/>
            <person name="Ferres I."/>
            <person name="Bierque E."/>
            <person name="Girault D."/>
            <person name="Soupe-Gilbert M.-E."/>
            <person name="Picardeau M."/>
            <person name="Goarant C."/>
        </authorList>
    </citation>
    <scope>NUCLEOTIDE SEQUENCE [LARGE SCALE GENOMIC DNA]</scope>
    <source>
        <strain evidence="1 2">FH4-C-A2</strain>
    </source>
</reference>
<evidence type="ECO:0008006" key="3">
    <source>
        <dbReference type="Google" id="ProtNLM"/>
    </source>
</evidence>
<gene>
    <name evidence="1" type="ORF">CH362_12415</name>
</gene>
<sequence length="146" mass="16550">MKYSNPSFPRSWALIAVSEPGLDVHEVTRTLGIRPDLSVNKGVPAISGKSVTSSLWQIHSKRDASSPLEDHIQELLERIAPRRKEFQSFCEKHNVVLYCSVEFNNGNLEETALSARTLLLLGNLGLKLSFHAWNIPERRRRSEDQN</sequence>
<evidence type="ECO:0000313" key="1">
    <source>
        <dbReference type="EMBL" id="PJZ48573.1"/>
    </source>
</evidence>
<dbReference type="AlphaFoldDB" id="A0A2M9YAU2"/>
<evidence type="ECO:0000313" key="2">
    <source>
        <dbReference type="Proteomes" id="UP000231926"/>
    </source>
</evidence>
<name>A0A2M9YAU2_9LEPT</name>
<accession>A0A2M9YAU2</accession>
<comment type="caution">
    <text evidence="1">The sequence shown here is derived from an EMBL/GenBank/DDBJ whole genome shotgun (WGS) entry which is preliminary data.</text>
</comment>
<dbReference type="InterPro" id="IPR025459">
    <property type="entry name" value="DUF4279"/>
</dbReference>
<dbReference type="OrthoDB" id="327329at2"/>